<dbReference type="InterPro" id="IPR035906">
    <property type="entry name" value="MetI-like_sf"/>
</dbReference>
<feature type="transmembrane region" description="Helical" evidence="7">
    <location>
        <begin position="176"/>
        <end position="195"/>
    </location>
</feature>
<evidence type="ECO:0000313" key="11">
    <source>
        <dbReference type="Proteomes" id="UP000728106"/>
    </source>
</evidence>
<dbReference type="EMBL" id="JAAOCP010000005">
    <property type="protein sequence ID" value="MBJ7638709.1"/>
    <property type="molecule type" value="Genomic_DNA"/>
</dbReference>
<gene>
    <name evidence="10" type="ORF">HAU20_04815</name>
    <name evidence="9" type="ORF">HAU43_07395</name>
</gene>
<keyword evidence="2 7" id="KW-0813">Transport</keyword>
<dbReference type="AlphaFoldDB" id="A0A4Z0RJ16"/>
<keyword evidence="3" id="KW-1003">Cell membrane</keyword>
<dbReference type="CDD" id="cd06261">
    <property type="entry name" value="TM_PBP2"/>
    <property type="match status" value="1"/>
</dbReference>
<evidence type="ECO:0000256" key="1">
    <source>
        <dbReference type="ARBA" id="ARBA00004651"/>
    </source>
</evidence>
<dbReference type="GO" id="GO:0055085">
    <property type="term" value="P:transmembrane transport"/>
    <property type="evidence" value="ECO:0007669"/>
    <property type="project" value="InterPro"/>
</dbReference>
<keyword evidence="6 7" id="KW-0472">Membrane</keyword>
<dbReference type="PROSITE" id="PS50928">
    <property type="entry name" value="ABC_TM1"/>
    <property type="match status" value="1"/>
</dbReference>
<reference evidence="10" key="1">
    <citation type="submission" date="2020-02" db="EMBL/GenBank/DDBJ databases">
        <authorList>
            <person name="Fontana A."/>
            <person name="Patrone V."/>
            <person name="Morelli L."/>
        </authorList>
    </citation>
    <scope>NUCLEOTIDE SEQUENCE</scope>
    <source>
        <strain evidence="9">CCUG 30943</strain>
        <strain evidence="10">CCUG 43002</strain>
    </source>
</reference>
<evidence type="ECO:0000256" key="2">
    <source>
        <dbReference type="ARBA" id="ARBA00022448"/>
    </source>
</evidence>
<dbReference type="Proteomes" id="UP000808038">
    <property type="component" value="Unassembled WGS sequence"/>
</dbReference>
<dbReference type="PANTHER" id="PTHR43163:SF6">
    <property type="entry name" value="DIPEPTIDE TRANSPORT SYSTEM PERMEASE PROTEIN DPPB-RELATED"/>
    <property type="match status" value="1"/>
</dbReference>
<feature type="transmembrane region" description="Helical" evidence="7">
    <location>
        <begin position="234"/>
        <end position="260"/>
    </location>
</feature>
<evidence type="ECO:0000313" key="10">
    <source>
        <dbReference type="EMBL" id="MBJ7638709.1"/>
    </source>
</evidence>
<dbReference type="GO" id="GO:0005886">
    <property type="term" value="C:plasma membrane"/>
    <property type="evidence" value="ECO:0007669"/>
    <property type="project" value="UniProtKB-SubCell"/>
</dbReference>
<sequence>MLKLIRQRLLLAIPLLLVLSFLVFGLIHLAPFNAVDAIIKPTMSTAEVHVLQHRYGIDKPFMTQYVLWLMNFVTGHFGHSIINQQDIGQALAERIPNTVMLVLPSYLTATIIAVVLGLIGGRSPQKLVGRFIDTLTAIGLATPSFWIALLLLYFLGYVLNLFPIFGMGSTAHPLGVIWHMVLPYLTLVIAFFPEITRYVRSKTMTEYRQDYVMVQRAFGASERSILFRHVLPNVLLPVVTQLGQSLPLLITGAMITETVFSWPGVGAYMMDASVKLDYPVILAVMLLSAFLVVVGNLLADISYALVDPRVRR</sequence>
<evidence type="ECO:0000259" key="8">
    <source>
        <dbReference type="PROSITE" id="PS50928"/>
    </source>
</evidence>
<dbReference type="InterPro" id="IPR045621">
    <property type="entry name" value="BPD_transp_1_N"/>
</dbReference>
<protein>
    <submittedName>
        <fullName evidence="10">ABC transporter permease</fullName>
    </submittedName>
</protein>
<keyword evidence="4 7" id="KW-0812">Transmembrane</keyword>
<dbReference type="Gene3D" id="1.10.3720.10">
    <property type="entry name" value="MetI-like"/>
    <property type="match status" value="1"/>
</dbReference>
<proteinExistence type="inferred from homology"/>
<comment type="caution">
    <text evidence="10">The sequence shown here is derived from an EMBL/GenBank/DDBJ whole genome shotgun (WGS) entry which is preliminary data.</text>
</comment>
<feature type="transmembrane region" description="Helical" evidence="7">
    <location>
        <begin position="280"/>
        <end position="306"/>
    </location>
</feature>
<evidence type="ECO:0000256" key="4">
    <source>
        <dbReference type="ARBA" id="ARBA00022692"/>
    </source>
</evidence>
<keyword evidence="11" id="KW-1185">Reference proteome</keyword>
<dbReference type="InterPro" id="IPR000515">
    <property type="entry name" value="MetI-like"/>
</dbReference>
<evidence type="ECO:0000313" key="9">
    <source>
        <dbReference type="EMBL" id="MBJ7632908.1"/>
    </source>
</evidence>
<dbReference type="Proteomes" id="UP000728106">
    <property type="component" value="Unassembled WGS sequence"/>
</dbReference>
<evidence type="ECO:0000256" key="3">
    <source>
        <dbReference type="ARBA" id="ARBA00022475"/>
    </source>
</evidence>
<keyword evidence="5 7" id="KW-1133">Transmembrane helix</keyword>
<dbReference type="EMBL" id="JAAOCX010000008">
    <property type="protein sequence ID" value="MBJ7632908.1"/>
    <property type="molecule type" value="Genomic_DNA"/>
</dbReference>
<accession>A0A4Z0RJ16</accession>
<dbReference type="SUPFAM" id="SSF161098">
    <property type="entry name" value="MetI-like"/>
    <property type="match status" value="1"/>
</dbReference>
<dbReference type="RefSeq" id="WP_135411338.1">
    <property type="nucleotide sequence ID" value="NZ_JAAOCJ010000008.1"/>
</dbReference>
<feature type="transmembrane region" description="Helical" evidence="7">
    <location>
        <begin position="131"/>
        <end position="156"/>
    </location>
</feature>
<evidence type="ECO:0000256" key="7">
    <source>
        <dbReference type="RuleBase" id="RU363032"/>
    </source>
</evidence>
<name>A0A4Z0RJ16_WEICO</name>
<evidence type="ECO:0000256" key="6">
    <source>
        <dbReference type="ARBA" id="ARBA00023136"/>
    </source>
</evidence>
<reference evidence="10 11" key="2">
    <citation type="journal article" date="2021" name="Int. J. Food Microbiol.">
        <title>Safety demonstration of a microbial species for use in the food chain: Weissella confusa.</title>
        <authorList>
            <person name="Bourdichon F."/>
            <person name="Patrone V."/>
            <person name="Fontana A."/>
            <person name="Milani G."/>
            <person name="Morelli L."/>
        </authorList>
    </citation>
    <scope>NUCLEOTIDE SEQUENCE [LARGE SCALE GENOMIC DNA]</scope>
    <source>
        <strain evidence="9">CCUG 30943</strain>
        <strain evidence="10 11">CCUG 43002</strain>
    </source>
</reference>
<dbReference type="Pfam" id="PF00528">
    <property type="entry name" value="BPD_transp_1"/>
    <property type="match status" value="1"/>
</dbReference>
<feature type="transmembrane region" description="Helical" evidence="7">
    <location>
        <begin position="99"/>
        <end position="119"/>
    </location>
</feature>
<evidence type="ECO:0000256" key="5">
    <source>
        <dbReference type="ARBA" id="ARBA00022989"/>
    </source>
</evidence>
<dbReference type="PANTHER" id="PTHR43163">
    <property type="entry name" value="DIPEPTIDE TRANSPORT SYSTEM PERMEASE PROTEIN DPPB-RELATED"/>
    <property type="match status" value="1"/>
</dbReference>
<comment type="subcellular location">
    <subcellularLocation>
        <location evidence="1 7">Cell membrane</location>
        <topology evidence="1 7">Multi-pass membrane protein</topology>
    </subcellularLocation>
</comment>
<feature type="domain" description="ABC transmembrane type-1" evidence="8">
    <location>
        <begin position="95"/>
        <end position="299"/>
    </location>
</feature>
<dbReference type="Pfam" id="PF19300">
    <property type="entry name" value="BPD_transp_1_N"/>
    <property type="match status" value="1"/>
</dbReference>
<organism evidence="10 11">
    <name type="scientific">Weissella confusa</name>
    <name type="common">Lactobacillus confusus</name>
    <dbReference type="NCBI Taxonomy" id="1583"/>
    <lineage>
        <taxon>Bacteria</taxon>
        <taxon>Bacillati</taxon>
        <taxon>Bacillota</taxon>
        <taxon>Bacilli</taxon>
        <taxon>Lactobacillales</taxon>
        <taxon>Lactobacillaceae</taxon>
        <taxon>Weissella</taxon>
    </lineage>
</organism>
<comment type="similarity">
    <text evidence="7">Belongs to the binding-protein-dependent transport system permease family.</text>
</comment>